<sequence length="60" mass="6635">MAGGGKKEEKEEGAGAKPRGQFPRVKHGEQRELEAPLMTHGVAFVFKRKRKRHGRVPSPG</sequence>
<feature type="compositionally biased region" description="Basic and acidic residues" evidence="1">
    <location>
        <begin position="1"/>
        <end position="14"/>
    </location>
</feature>
<name>A0AA40G9R7_9HYME</name>
<dbReference type="EMBL" id="JAHYIQ010000003">
    <property type="protein sequence ID" value="KAK1133652.1"/>
    <property type="molecule type" value="Genomic_DNA"/>
</dbReference>
<comment type="caution">
    <text evidence="2">The sequence shown here is derived from an EMBL/GenBank/DDBJ whole genome shotgun (WGS) entry which is preliminary data.</text>
</comment>
<proteinExistence type="predicted"/>
<keyword evidence="3" id="KW-1185">Reference proteome</keyword>
<evidence type="ECO:0000313" key="3">
    <source>
        <dbReference type="Proteomes" id="UP001177670"/>
    </source>
</evidence>
<reference evidence="2" key="1">
    <citation type="submission" date="2021-10" db="EMBL/GenBank/DDBJ databases">
        <title>Melipona bicolor Genome sequencing and assembly.</title>
        <authorList>
            <person name="Araujo N.S."/>
            <person name="Arias M.C."/>
        </authorList>
    </citation>
    <scope>NUCLEOTIDE SEQUENCE</scope>
    <source>
        <strain evidence="2">USP_2M_L1-L4_2017</strain>
        <tissue evidence="2">Whole body</tissue>
    </source>
</reference>
<dbReference type="Proteomes" id="UP001177670">
    <property type="component" value="Unassembled WGS sequence"/>
</dbReference>
<accession>A0AA40G9R7</accession>
<protein>
    <submittedName>
        <fullName evidence="2">Uncharacterized protein</fullName>
    </submittedName>
</protein>
<organism evidence="2 3">
    <name type="scientific">Melipona bicolor</name>
    <dbReference type="NCBI Taxonomy" id="60889"/>
    <lineage>
        <taxon>Eukaryota</taxon>
        <taxon>Metazoa</taxon>
        <taxon>Ecdysozoa</taxon>
        <taxon>Arthropoda</taxon>
        <taxon>Hexapoda</taxon>
        <taxon>Insecta</taxon>
        <taxon>Pterygota</taxon>
        <taxon>Neoptera</taxon>
        <taxon>Endopterygota</taxon>
        <taxon>Hymenoptera</taxon>
        <taxon>Apocrita</taxon>
        <taxon>Aculeata</taxon>
        <taxon>Apoidea</taxon>
        <taxon>Anthophila</taxon>
        <taxon>Apidae</taxon>
        <taxon>Melipona</taxon>
    </lineage>
</organism>
<feature type="non-terminal residue" evidence="2">
    <location>
        <position position="60"/>
    </location>
</feature>
<dbReference type="AlphaFoldDB" id="A0AA40G9R7"/>
<feature type="region of interest" description="Disordered" evidence="1">
    <location>
        <begin position="1"/>
        <end position="34"/>
    </location>
</feature>
<evidence type="ECO:0000313" key="2">
    <source>
        <dbReference type="EMBL" id="KAK1133652.1"/>
    </source>
</evidence>
<gene>
    <name evidence="2" type="ORF">K0M31_011445</name>
</gene>
<evidence type="ECO:0000256" key="1">
    <source>
        <dbReference type="SAM" id="MobiDB-lite"/>
    </source>
</evidence>